<organism evidence="3 4">
    <name type="scientific">Nocardiopsis terrae</name>
    <dbReference type="NCBI Taxonomy" id="372655"/>
    <lineage>
        <taxon>Bacteria</taxon>
        <taxon>Bacillati</taxon>
        <taxon>Actinomycetota</taxon>
        <taxon>Actinomycetes</taxon>
        <taxon>Streptosporangiales</taxon>
        <taxon>Nocardiopsidaceae</taxon>
        <taxon>Nocardiopsis</taxon>
    </lineage>
</organism>
<accession>A0ABR9HC48</accession>
<dbReference type="InterPro" id="IPR018476">
    <property type="entry name" value="GlyceroP-diester-Pdiesterase_M"/>
</dbReference>
<feature type="transmembrane region" description="Helical" evidence="1">
    <location>
        <begin position="276"/>
        <end position="302"/>
    </location>
</feature>
<feature type="transmembrane region" description="Helical" evidence="1">
    <location>
        <begin position="173"/>
        <end position="197"/>
    </location>
</feature>
<feature type="transmembrane region" description="Helical" evidence="1">
    <location>
        <begin position="28"/>
        <end position="49"/>
    </location>
</feature>
<dbReference type="EMBL" id="JADBDY010000001">
    <property type="protein sequence ID" value="MBE1456607.1"/>
    <property type="molecule type" value="Genomic_DNA"/>
</dbReference>
<dbReference type="RefSeq" id="WP_229826095.1">
    <property type="nucleotide sequence ID" value="NZ_BMXJ01000002.1"/>
</dbReference>
<evidence type="ECO:0000313" key="3">
    <source>
        <dbReference type="EMBL" id="MBE1456607.1"/>
    </source>
</evidence>
<proteinExistence type="predicted"/>
<name>A0ABR9HC48_9ACTN</name>
<evidence type="ECO:0000313" key="4">
    <source>
        <dbReference type="Proteomes" id="UP000598217"/>
    </source>
</evidence>
<keyword evidence="1" id="KW-0472">Membrane</keyword>
<comment type="caution">
    <text evidence="3">The sequence shown here is derived from an EMBL/GenBank/DDBJ whole genome shotgun (WGS) entry which is preliminary data.</text>
</comment>
<evidence type="ECO:0000256" key="1">
    <source>
        <dbReference type="SAM" id="Phobius"/>
    </source>
</evidence>
<keyword evidence="1" id="KW-0812">Transmembrane</keyword>
<feature type="transmembrane region" description="Helical" evidence="1">
    <location>
        <begin position="89"/>
        <end position="113"/>
    </location>
</feature>
<sequence>MVALRPMTLGDIFNGAFSYVRNNPRTTVGLALLVMAIASVLSTVSATWLTNDYVTTIDEIMADPYAVDPEDPLFNTSPMVTLLGFVGDLLLLVGGAVLLGLLAAVVGMSVLGYRLTMGQAWQAVRGRVGAIIGLAFIKLGIQVVIGVIAFVVLFVALILGFAIAFGANEPGAGVAVGFLVVLVGCALVGVPALWIWIRLYYAMPLVVLERLGPGRAMARSWRLSQQNWWRTLGYWLLALLIVLVVNMVLAMPFGFLAGVISTLGGDAVWAPVLAGVITYVVTVLIYAITQPFLAGVNTLLYIDLRMRREGLDLKLHQAAQRGEAVGPEIYLPEYRT</sequence>
<feature type="transmembrane region" description="Helical" evidence="1">
    <location>
        <begin position="134"/>
        <end position="167"/>
    </location>
</feature>
<keyword evidence="4" id="KW-1185">Reference proteome</keyword>
<feature type="domain" description="Glycerophosphoryl diester phosphodiesterase membrane" evidence="2">
    <location>
        <begin position="182"/>
        <end position="303"/>
    </location>
</feature>
<dbReference type="Pfam" id="PF10110">
    <property type="entry name" value="GPDPase_memb"/>
    <property type="match status" value="1"/>
</dbReference>
<dbReference type="Proteomes" id="UP000598217">
    <property type="component" value="Unassembled WGS sequence"/>
</dbReference>
<feature type="transmembrane region" description="Helical" evidence="1">
    <location>
        <begin position="232"/>
        <end position="256"/>
    </location>
</feature>
<evidence type="ECO:0000259" key="2">
    <source>
        <dbReference type="Pfam" id="PF10110"/>
    </source>
</evidence>
<gene>
    <name evidence="3" type="ORF">H4W79_000821</name>
</gene>
<keyword evidence="1" id="KW-1133">Transmembrane helix</keyword>
<protein>
    <submittedName>
        <fullName evidence="3">MFS family permease</fullName>
    </submittedName>
</protein>
<reference evidence="3 4" key="1">
    <citation type="submission" date="2020-10" db="EMBL/GenBank/DDBJ databases">
        <title>Sequencing the genomes of 1000 actinobacteria strains.</title>
        <authorList>
            <person name="Klenk H.-P."/>
        </authorList>
    </citation>
    <scope>NUCLEOTIDE SEQUENCE [LARGE SCALE GENOMIC DNA]</scope>
    <source>
        <strain evidence="3 4">DSM 45157</strain>
    </source>
</reference>